<reference evidence="3" key="1">
    <citation type="submission" date="2025-08" db="UniProtKB">
        <authorList>
            <consortium name="RefSeq"/>
        </authorList>
    </citation>
    <scope>IDENTIFICATION</scope>
    <source>
        <strain evidence="3">Airmid</strain>
    </source>
</reference>
<organism evidence="2 3">
    <name type="scientific">Dermatophagoides pteronyssinus</name>
    <name type="common">European house dust mite</name>
    <dbReference type="NCBI Taxonomy" id="6956"/>
    <lineage>
        <taxon>Eukaryota</taxon>
        <taxon>Metazoa</taxon>
        <taxon>Ecdysozoa</taxon>
        <taxon>Arthropoda</taxon>
        <taxon>Chelicerata</taxon>
        <taxon>Arachnida</taxon>
        <taxon>Acari</taxon>
        <taxon>Acariformes</taxon>
        <taxon>Sarcoptiformes</taxon>
        <taxon>Astigmata</taxon>
        <taxon>Psoroptidia</taxon>
        <taxon>Analgoidea</taxon>
        <taxon>Pyroglyphidae</taxon>
        <taxon>Dermatophagoidinae</taxon>
        <taxon>Dermatophagoides</taxon>
    </lineage>
</organism>
<dbReference type="InterPro" id="IPR002347">
    <property type="entry name" value="SDR_fam"/>
</dbReference>
<dbReference type="SUPFAM" id="SSF51735">
    <property type="entry name" value="NAD(P)-binding Rossmann-fold domains"/>
    <property type="match status" value="1"/>
</dbReference>
<dbReference type="PANTHER" id="PTHR43157">
    <property type="entry name" value="PHOSPHATIDYLINOSITOL-GLYCAN BIOSYNTHESIS CLASS F PROTEIN-RELATED"/>
    <property type="match status" value="1"/>
</dbReference>
<dbReference type="PANTHER" id="PTHR43157:SF31">
    <property type="entry name" value="PHOSPHATIDYLINOSITOL-GLYCAN BIOSYNTHESIS CLASS F PROTEIN"/>
    <property type="match status" value="1"/>
</dbReference>
<dbReference type="AlphaFoldDB" id="A0A6P6XRD3"/>
<proteinExistence type="predicted"/>
<dbReference type="Pfam" id="PF00106">
    <property type="entry name" value="adh_short"/>
    <property type="match status" value="1"/>
</dbReference>
<dbReference type="RefSeq" id="XP_027195955.1">
    <property type="nucleotide sequence ID" value="XM_027340154.1"/>
</dbReference>
<dbReference type="GO" id="GO:0016491">
    <property type="term" value="F:oxidoreductase activity"/>
    <property type="evidence" value="ECO:0007669"/>
    <property type="project" value="UniProtKB-KW"/>
</dbReference>
<dbReference type="OrthoDB" id="191139at2759"/>
<evidence type="ECO:0000313" key="3">
    <source>
        <dbReference type="RefSeq" id="XP_027195955.1"/>
    </source>
</evidence>
<dbReference type="KEGG" id="dpte:113790479"/>
<keyword evidence="1" id="KW-0560">Oxidoreductase</keyword>
<protein>
    <submittedName>
        <fullName evidence="3">Retinol dehydrogenase 14-like</fullName>
    </submittedName>
</protein>
<evidence type="ECO:0000256" key="1">
    <source>
        <dbReference type="ARBA" id="ARBA00023002"/>
    </source>
</evidence>
<dbReference type="Proteomes" id="UP000515146">
    <property type="component" value="Unplaced"/>
</dbReference>
<name>A0A6P6XRD3_DERPT</name>
<accession>A0A6P6XRD3</accession>
<dbReference type="PRINTS" id="PR00081">
    <property type="entry name" value="GDHRDH"/>
</dbReference>
<dbReference type="InterPro" id="IPR036291">
    <property type="entry name" value="NAD(P)-bd_dom_sf"/>
</dbReference>
<dbReference type="Gene3D" id="3.40.50.720">
    <property type="entry name" value="NAD(P)-binding Rossmann-like Domain"/>
    <property type="match status" value="1"/>
</dbReference>
<sequence>MLFVKKVLQNIIRIIEYILLKIWPIILLFRCIQYHFKEFFRNFELFGWKKLNFDEEFGNSTICLDGKICVITGGTRGIGRETIKYLLQEKNISKIITGSSQLDLNSNENEIENFKQKILSESNLLEYKDRLIIYPLNLGSMDSVMKFVEKICKQESKIDYLICNGGVLMPETNDDDEKETFFNKTMAINYYGHCLLIIKLLKLFHQQQKSRIIIVTSIMHQFCSINFNDLQLRQKSYSPFLSYSQSKLASIMFTYRFNKWIENNLKSTNDNDYSLTINCLHPGICRSSMIGRILPIKVPDFIWNSITRSTKEGAEPILLATLSPKLMNKSGKYYEDLWEQKSSEISYDENLQQKLWQQTWQDLRQWLTDDEYNRLMEYF</sequence>
<dbReference type="OMA" id="ICKQESK"/>
<keyword evidence="2" id="KW-1185">Reference proteome</keyword>
<evidence type="ECO:0000313" key="2">
    <source>
        <dbReference type="Proteomes" id="UP000515146"/>
    </source>
</evidence>
<gene>
    <name evidence="3" type="primary">LOC113790479</name>
</gene>
<dbReference type="InParanoid" id="A0A6P6XRD3"/>